<evidence type="ECO:0000313" key="1">
    <source>
        <dbReference type="EMBL" id="SFU26857.1"/>
    </source>
</evidence>
<evidence type="ECO:0000313" key="2">
    <source>
        <dbReference type="Proteomes" id="UP000198844"/>
    </source>
</evidence>
<proteinExistence type="predicted"/>
<dbReference type="Proteomes" id="UP000198844">
    <property type="component" value="Unassembled WGS sequence"/>
</dbReference>
<dbReference type="AlphaFoldDB" id="A0A1I7ESG0"/>
<gene>
    <name evidence="1" type="ORF">SAMN05192563_10951</name>
</gene>
<name>A0A1I7ESG0_9BURK</name>
<organism evidence="1 2">
    <name type="scientific">Paraburkholderia aspalathi</name>
    <dbReference type="NCBI Taxonomy" id="1324617"/>
    <lineage>
        <taxon>Bacteria</taxon>
        <taxon>Pseudomonadati</taxon>
        <taxon>Pseudomonadota</taxon>
        <taxon>Betaproteobacteria</taxon>
        <taxon>Burkholderiales</taxon>
        <taxon>Burkholderiaceae</taxon>
        <taxon>Paraburkholderia</taxon>
    </lineage>
</organism>
<protein>
    <submittedName>
        <fullName evidence="1">Uncharacterized protein</fullName>
    </submittedName>
</protein>
<accession>A0A1I7ESG0</accession>
<reference evidence="1 2" key="1">
    <citation type="submission" date="2016-10" db="EMBL/GenBank/DDBJ databases">
        <authorList>
            <person name="de Groot N.N."/>
        </authorList>
    </citation>
    <scope>NUCLEOTIDE SEQUENCE [LARGE SCALE GENOMIC DNA]</scope>
    <source>
        <strain evidence="1 2">LMG 27731</strain>
    </source>
</reference>
<sequence>MRFARIWFADHDIFDLKHIGIPKFVDTYESAQLRFRFTSGCVVNKDSGSLARAVATSFRYILCTRCMGDEAAQSASAVNLATEFYEKTTPLKNGRPARVENRQ</sequence>
<dbReference type="EMBL" id="FPBH01000095">
    <property type="protein sequence ID" value="SFU26857.1"/>
    <property type="molecule type" value="Genomic_DNA"/>
</dbReference>